<name>A0ABD2N440_9CUCU</name>
<comment type="caution">
    <text evidence="2">The sequence shown here is derived from an EMBL/GenBank/DDBJ whole genome shotgun (WGS) entry which is preliminary data.</text>
</comment>
<organism evidence="2 3">
    <name type="scientific">Cryptolaemus montrouzieri</name>
    <dbReference type="NCBI Taxonomy" id="559131"/>
    <lineage>
        <taxon>Eukaryota</taxon>
        <taxon>Metazoa</taxon>
        <taxon>Ecdysozoa</taxon>
        <taxon>Arthropoda</taxon>
        <taxon>Hexapoda</taxon>
        <taxon>Insecta</taxon>
        <taxon>Pterygota</taxon>
        <taxon>Neoptera</taxon>
        <taxon>Endopterygota</taxon>
        <taxon>Coleoptera</taxon>
        <taxon>Polyphaga</taxon>
        <taxon>Cucujiformia</taxon>
        <taxon>Coccinelloidea</taxon>
        <taxon>Coccinellidae</taxon>
        <taxon>Scymninae</taxon>
        <taxon>Scymnini</taxon>
        <taxon>Cryptolaemus</taxon>
    </lineage>
</organism>
<dbReference type="PANTHER" id="PTHR31691">
    <property type="entry name" value="ROTATIN"/>
    <property type="match status" value="1"/>
</dbReference>
<dbReference type="InterPro" id="IPR030791">
    <property type="entry name" value="Rotatin"/>
</dbReference>
<reference evidence="2 3" key="1">
    <citation type="journal article" date="2021" name="BMC Biol.">
        <title>Horizontally acquired antibacterial genes associated with adaptive radiation of ladybird beetles.</title>
        <authorList>
            <person name="Li H.S."/>
            <person name="Tang X.F."/>
            <person name="Huang Y.H."/>
            <person name="Xu Z.Y."/>
            <person name="Chen M.L."/>
            <person name="Du X.Y."/>
            <person name="Qiu B.Y."/>
            <person name="Chen P.T."/>
            <person name="Zhang W."/>
            <person name="Slipinski A."/>
            <person name="Escalona H.E."/>
            <person name="Waterhouse R.M."/>
            <person name="Zwick A."/>
            <person name="Pang H."/>
        </authorList>
    </citation>
    <scope>NUCLEOTIDE SEQUENCE [LARGE SCALE GENOMIC DNA]</scope>
    <source>
        <strain evidence="2">SYSU2018</strain>
    </source>
</reference>
<dbReference type="SUPFAM" id="SSF48371">
    <property type="entry name" value="ARM repeat"/>
    <property type="match status" value="1"/>
</dbReference>
<gene>
    <name evidence="2" type="ORF">HHI36_014889</name>
</gene>
<dbReference type="Gene3D" id="1.25.10.10">
    <property type="entry name" value="Leucine-rich Repeat Variant"/>
    <property type="match status" value="1"/>
</dbReference>
<evidence type="ECO:0000259" key="1">
    <source>
        <dbReference type="Pfam" id="PF14726"/>
    </source>
</evidence>
<dbReference type="Pfam" id="PF14726">
    <property type="entry name" value="RTTN_N"/>
    <property type="match status" value="1"/>
</dbReference>
<dbReference type="EMBL" id="JABFTP020000062">
    <property type="protein sequence ID" value="KAL3273445.1"/>
    <property type="molecule type" value="Genomic_DNA"/>
</dbReference>
<dbReference type="InterPro" id="IPR016024">
    <property type="entry name" value="ARM-type_fold"/>
</dbReference>
<dbReference type="InterPro" id="IPR029249">
    <property type="entry name" value="Rotatin_N"/>
</dbReference>
<keyword evidence="3" id="KW-1185">Reference proteome</keyword>
<sequence>MTEFIIPPNLLNKLGHNILEIRQRALLTLLSKIDNGFLFEDDLAQSKEILTKLFEWFLFDPCPHKEMVLALIKRILLTNSGSILINHYGPNTIKKELKQVQECLEPEYHSAVDELFEIVDAFKEGKELIPPLVSDMPLSYRSEQSYKSNKTNIETTATSFSGYISKGPSIEPQIENPNTSNYTTKETFTVNRELIAEVHTSHNIEDVLPNYYFPWQPLIDADMQVLDSVENSLKNPMQSSELICSCEFFSDVLLHDFPAEIFLQRPSIILLLQNLLYSATSTRLGLSILNCFTHLTKSLLRRIDYCNDPCMRSLKEYTSSYSESSTPNTTNCLLNDIVNFKEDFKSLKSFEISTIKYCLTTLKCSVDYSIIKPESLRDTSKKKHLNLYNATILIKQLLYLLKKCFSHQIWNVQPHGAFYDTLKHLHDCMISFGELLENYRIELSTNRSNAKLRALHLCILHECVYLLENFIPLDKCIHILPKSLKNSLALSLLDIPMAKLYPELHSKILNYVKTFSGSDNSESLNKFECVKEICDSMTAAVEFMRSYHSSSFSTLMTLANIGVLSLQFHENVSFVDMVIEICATKFSLHTIEMDALKMENVVLSLLSHKMHEYAEYTYELCHKKVISAIGPTLNFTGSGISSAQVVFLLRTKILTEIMTYGLANENREIKKNAEDIIIHLIKCKILVTEDIWNKVIEALIPSLPILLIYATKLTPLGRTIINVVDPDIAKDLKLSTLDVFKSNILLLFSPEDLVRDEAFCRLCWILSTQDNSKNLLPRLNNINDKSLSNICYISPKSYDINKSRSVDRFYQPSSLHHVMELLDSVNVEPAIRRSALTQISVMMEDYLLHDIFLEKGGVQTVLKIMNSALVEADYKNYADSVIPAVAILKNICIYSSKTCFELSHDLNLFQCILRGMFLFCTEERLKIDASVLLFFLLYNSYIQGTPSTGNMAIPKLVYDKMLTPVVCGTFGGISNHTKDDITHFILSDKSCLASIQMHWNSEVYGGFKELTQLENLREPSDIKITEQLKIQKENLDQIKVSSIHFSIEECLKEMQNGENCVEVEEVLDALMIYVFLYDLSKKEGGISLISYSWEESFGKYLRILPSSGEDACLLLKVIKFLRVLIPFYKLEACWILSVLKNPTQYITELIVVESSSDEYLKLLSKELINLITDCVCLEQKFINFYIESDQISQPNNSWAGIIEMITDNLRFQDPQQLYNLAYLNSSLSCLVHLSSLLGWSSARRKNSPKQTMKEIISGLCDLVDAFHYGKGPISAISLMGLSITRNVLLILNHMVAEMLNANIKNWDMLFSEDISEHNKIFNFVILWNTRDVVLRAAVLQFFAGLVKSLRLSRDIISNLKKKDKCLWSMALNILLDNEEASIVRENAALILANLCMHRVISTNNIPTLHNEISPLNINENSSSPVANVLELINQNKGMKHLKTLILCLYTINISDSLKTHEIPELTSKSSGYLYSYRTSSDISERSWSSNDKDSNGRMNISTPSLVKSTVLFLHNLIELTEKSFVDYLNDEGLMKLIFRSICHPFIELRNTKELTLYIELLQMHSEICFFLNRSIRVSPACLGTILHTKDCFNILISLLNPKAYHTHLPQLLFLRNKLWMEIFSLITVFLECGCQIQDSKRAFEILGIILETVYNCNPVHFIATITEAIGKFGSIELQESVLMALTLMLQIECSYQLLAKNIEMKNSITMKHSMQNLLDTIKAPKSMEMGKKIDFYDAENSTKSTNNISKYKMNLLEQIYFGEAAAKISQTRESTEIEPPVRKTKILFSGAEICRLLLHLYDIYDLNAGKEISQKQIIMAATSSILCVSTEAKYFALDSGFLQKIIENLKELSIKLSLESIDCFRRMGDKKRISPLLKDLDSITGLITNFLLDNISVKCEAASLGLADIIHKVWNWFDLQKVSSINVLKMLSTFTTNCPFACQSLPYTSPVAGTGPRKSASSLSLLHVLVEKISREMDMLSKTHDILPLRLCFNILSNSSSVLECRVCITKSNLFQGLNKLHPALTKRQKPWEMVELIWLEYLQVFTVYPEGQMYLGKLPDVLDLIIILTQSLKEKNRRAALTILQNIAFYTPNRTRLLTTPNFISTLREKLESGSNREKIIVINTIWALAANNMKAKTVLKSARLDTKLNEALKKIQILNDNSVSEEEILRMQYVSKILRDSEKCK</sequence>
<accession>A0ABD2N440</accession>
<feature type="domain" description="Rotatin N-terminal" evidence="1">
    <location>
        <begin position="20"/>
        <end position="117"/>
    </location>
</feature>
<dbReference type="Proteomes" id="UP001516400">
    <property type="component" value="Unassembled WGS sequence"/>
</dbReference>
<dbReference type="PANTHER" id="PTHR31691:SF1">
    <property type="entry name" value="ROTATIN"/>
    <property type="match status" value="1"/>
</dbReference>
<proteinExistence type="predicted"/>
<dbReference type="InterPro" id="IPR011989">
    <property type="entry name" value="ARM-like"/>
</dbReference>
<evidence type="ECO:0000313" key="3">
    <source>
        <dbReference type="Proteomes" id="UP001516400"/>
    </source>
</evidence>
<protein>
    <recommendedName>
        <fullName evidence="1">Rotatin N-terminal domain-containing protein</fullName>
    </recommendedName>
</protein>
<evidence type="ECO:0000313" key="2">
    <source>
        <dbReference type="EMBL" id="KAL3273445.1"/>
    </source>
</evidence>